<dbReference type="Proteomes" id="UP000051677">
    <property type="component" value="Unassembled WGS sequence"/>
</dbReference>
<dbReference type="OrthoDB" id="9813282at2"/>
<proteinExistence type="predicted"/>
<evidence type="ECO:0000259" key="2">
    <source>
        <dbReference type="Pfam" id="PF03061"/>
    </source>
</evidence>
<dbReference type="InterPro" id="IPR003736">
    <property type="entry name" value="PAAI_dom"/>
</dbReference>
<dbReference type="GO" id="GO:0005829">
    <property type="term" value="C:cytosol"/>
    <property type="evidence" value="ECO:0007669"/>
    <property type="project" value="TreeGrafter"/>
</dbReference>
<dbReference type="Gene3D" id="3.10.129.10">
    <property type="entry name" value="Hotdog Thioesterase"/>
    <property type="match status" value="1"/>
</dbReference>
<feature type="domain" description="Thioesterase" evidence="2">
    <location>
        <begin position="84"/>
        <end position="161"/>
    </location>
</feature>
<reference evidence="3 4" key="1">
    <citation type="submission" date="2015-10" db="EMBL/GenBank/DDBJ databases">
        <title>Mycobacterium gordonae draft genome assembly.</title>
        <authorList>
            <person name="Ustinova V."/>
            <person name="Smirnova T."/>
            <person name="Blagodatskikh K."/>
            <person name="Varlamov D."/>
            <person name="Larionova E."/>
            <person name="Chernousova L."/>
        </authorList>
    </citation>
    <scope>NUCLEOTIDE SEQUENCE [LARGE SCALE GENOMIC DNA]</scope>
    <source>
        <strain evidence="3 4">CTRI 14-8773</strain>
    </source>
</reference>
<evidence type="ECO:0000256" key="1">
    <source>
        <dbReference type="ARBA" id="ARBA00022801"/>
    </source>
</evidence>
<gene>
    <name evidence="3" type="ORF">AO501_06485</name>
</gene>
<dbReference type="Pfam" id="PF03061">
    <property type="entry name" value="4HBT"/>
    <property type="match status" value="1"/>
</dbReference>
<dbReference type="RefSeq" id="WP_055575991.1">
    <property type="nucleotide sequence ID" value="NZ_LKTM01000001.1"/>
</dbReference>
<dbReference type="CDD" id="cd03443">
    <property type="entry name" value="PaaI_thioesterase"/>
    <property type="match status" value="1"/>
</dbReference>
<dbReference type="PANTHER" id="PTHR43240:SF1">
    <property type="entry name" value="BLR5584 PROTEIN"/>
    <property type="match status" value="1"/>
</dbReference>
<name>A0A0Q2S1I0_MYCGO</name>
<comment type="caution">
    <text evidence="3">The sequence shown here is derived from an EMBL/GenBank/DDBJ whole genome shotgun (WGS) entry which is preliminary data.</text>
</comment>
<accession>A0A0Q2S1I0</accession>
<dbReference type="AlphaFoldDB" id="A0A0Q2S1I0"/>
<protein>
    <submittedName>
        <fullName evidence="3">Aromatic compound degradation protein PaaI</fullName>
    </submittedName>
</protein>
<sequence>MSETACAAEREQGERNRTIEWSDPLRAAQAARSRSGLEFLQAMVDGEIPPPPVMSTIGGRLESVSAGTAVFTLTPAEFHYNPIGSVHGGMYCTLLDSAAACAVHSMLPAGVGYTSLDLSVRFIGAMSVETGPVRCTGTVTHLGRRTALAEAKLTSGTGKLLATATSNCLILNA</sequence>
<evidence type="ECO:0000313" key="4">
    <source>
        <dbReference type="Proteomes" id="UP000051677"/>
    </source>
</evidence>
<dbReference type="STRING" id="1778.A9W97_10950"/>
<evidence type="ECO:0000313" key="3">
    <source>
        <dbReference type="EMBL" id="KQH81395.1"/>
    </source>
</evidence>
<dbReference type="PANTHER" id="PTHR43240">
    <property type="entry name" value="1,4-DIHYDROXY-2-NAPHTHOYL-COA THIOESTERASE 1"/>
    <property type="match status" value="1"/>
</dbReference>
<dbReference type="GO" id="GO:0061522">
    <property type="term" value="F:1,4-dihydroxy-2-naphthoyl-CoA thioesterase activity"/>
    <property type="evidence" value="ECO:0007669"/>
    <property type="project" value="TreeGrafter"/>
</dbReference>
<dbReference type="NCBIfam" id="TIGR00369">
    <property type="entry name" value="unchar_dom_1"/>
    <property type="match status" value="1"/>
</dbReference>
<dbReference type="SUPFAM" id="SSF54637">
    <property type="entry name" value="Thioesterase/thiol ester dehydrase-isomerase"/>
    <property type="match status" value="1"/>
</dbReference>
<keyword evidence="1" id="KW-0378">Hydrolase</keyword>
<organism evidence="3 4">
    <name type="scientific">Mycobacterium gordonae</name>
    <dbReference type="NCBI Taxonomy" id="1778"/>
    <lineage>
        <taxon>Bacteria</taxon>
        <taxon>Bacillati</taxon>
        <taxon>Actinomycetota</taxon>
        <taxon>Actinomycetes</taxon>
        <taxon>Mycobacteriales</taxon>
        <taxon>Mycobacteriaceae</taxon>
        <taxon>Mycobacterium</taxon>
    </lineage>
</organism>
<dbReference type="InterPro" id="IPR006683">
    <property type="entry name" value="Thioestr_dom"/>
</dbReference>
<dbReference type="EMBL" id="LKTM01000001">
    <property type="protein sequence ID" value="KQH81395.1"/>
    <property type="molecule type" value="Genomic_DNA"/>
</dbReference>
<dbReference type="InterPro" id="IPR029069">
    <property type="entry name" value="HotDog_dom_sf"/>
</dbReference>